<dbReference type="EMBL" id="JADJOT010000002">
    <property type="protein sequence ID" value="MBK7952968.1"/>
    <property type="molecule type" value="Genomic_DNA"/>
</dbReference>
<dbReference type="Gene3D" id="3.10.450.30">
    <property type="entry name" value="Microbial ribonucleases"/>
    <property type="match status" value="1"/>
</dbReference>
<sequence>MLPRLTTLLRLLLLLVLVGGLAGAGQAREARSVQGIALSELPPEAAKTLRLIQQGGPFPYSHKDGSTFGNFERRLPAQPRAYYREYTVPTPGSRDRGARRIIAGEGRGGDVATSGEYYYTDDHYRSFRRIRE</sequence>
<dbReference type="Proteomes" id="UP000706151">
    <property type="component" value="Unassembled WGS sequence"/>
</dbReference>
<keyword evidence="1" id="KW-0540">Nuclease</keyword>
<dbReference type="InterPro" id="IPR016191">
    <property type="entry name" value="Ribonuclease/ribotoxin"/>
</dbReference>
<accession>A0A935T8N0</accession>
<dbReference type="Pfam" id="PF00545">
    <property type="entry name" value="Ribonuclease"/>
    <property type="match status" value="1"/>
</dbReference>
<reference evidence="3 4" key="1">
    <citation type="submission" date="2020-10" db="EMBL/GenBank/DDBJ databases">
        <title>Connecting structure to function with the recovery of over 1000 high-quality activated sludge metagenome-assembled genomes encoding full-length rRNA genes using long-read sequencing.</title>
        <authorList>
            <person name="Singleton C.M."/>
            <person name="Petriglieri F."/>
            <person name="Kristensen J.M."/>
            <person name="Kirkegaard R.H."/>
            <person name="Michaelsen T.Y."/>
            <person name="Andersen M.H."/>
            <person name="Karst S.M."/>
            <person name="Dueholm M.S."/>
            <person name="Nielsen P.H."/>
            <person name="Albertsen M."/>
        </authorList>
    </citation>
    <scope>NUCLEOTIDE SEQUENCE [LARGE SCALE GENOMIC DNA]</scope>
    <source>
        <strain evidence="3">Fred_18-Q3-R57-64_BAT3C.720</strain>
    </source>
</reference>
<organism evidence="3 4">
    <name type="scientific">Candidatus Accumulibacter affinis</name>
    <dbReference type="NCBI Taxonomy" id="2954384"/>
    <lineage>
        <taxon>Bacteria</taxon>
        <taxon>Pseudomonadati</taxon>
        <taxon>Pseudomonadota</taxon>
        <taxon>Betaproteobacteria</taxon>
        <taxon>Candidatus Accumulibacter</taxon>
    </lineage>
</organism>
<dbReference type="GO" id="GO:0004521">
    <property type="term" value="F:RNA endonuclease activity"/>
    <property type="evidence" value="ECO:0007669"/>
    <property type="project" value="InterPro"/>
</dbReference>
<evidence type="ECO:0000313" key="4">
    <source>
        <dbReference type="Proteomes" id="UP000706151"/>
    </source>
</evidence>
<evidence type="ECO:0000313" key="3">
    <source>
        <dbReference type="EMBL" id="MBK7952968.1"/>
    </source>
</evidence>
<name>A0A935T8N0_9PROT</name>
<keyword evidence="2" id="KW-0378">Hydrolase</keyword>
<evidence type="ECO:0000256" key="2">
    <source>
        <dbReference type="ARBA" id="ARBA00022801"/>
    </source>
</evidence>
<dbReference type="GO" id="GO:0016787">
    <property type="term" value="F:hydrolase activity"/>
    <property type="evidence" value="ECO:0007669"/>
    <property type="project" value="UniProtKB-KW"/>
</dbReference>
<proteinExistence type="predicted"/>
<dbReference type="InterPro" id="IPR000026">
    <property type="entry name" value="N1-like"/>
</dbReference>
<comment type="caution">
    <text evidence="3">The sequence shown here is derived from an EMBL/GenBank/DDBJ whole genome shotgun (WGS) entry which is preliminary data.</text>
</comment>
<protein>
    <submittedName>
        <fullName evidence="3">Ribonuclease</fullName>
    </submittedName>
</protein>
<dbReference type="AlphaFoldDB" id="A0A935T8N0"/>
<evidence type="ECO:0000256" key="1">
    <source>
        <dbReference type="ARBA" id="ARBA00022722"/>
    </source>
</evidence>
<dbReference type="SUPFAM" id="SSF53933">
    <property type="entry name" value="Microbial ribonucleases"/>
    <property type="match status" value="1"/>
</dbReference>
<gene>
    <name evidence="3" type="ORF">IPK02_02795</name>
</gene>
<dbReference type="GO" id="GO:0003723">
    <property type="term" value="F:RNA binding"/>
    <property type="evidence" value="ECO:0007669"/>
    <property type="project" value="InterPro"/>
</dbReference>